<dbReference type="InterPro" id="IPR000182">
    <property type="entry name" value="GNAT_dom"/>
</dbReference>
<keyword evidence="5" id="KW-1185">Reference proteome</keyword>
<dbReference type="RefSeq" id="WP_396684004.1">
    <property type="nucleotide sequence ID" value="NZ_JBIRPU010000024.1"/>
</dbReference>
<dbReference type="Gene3D" id="3.40.630.30">
    <property type="match status" value="1"/>
</dbReference>
<evidence type="ECO:0000256" key="2">
    <source>
        <dbReference type="ARBA" id="ARBA00023315"/>
    </source>
</evidence>
<organism evidence="4 5">
    <name type="scientific">Micromonospora rubida</name>
    <dbReference type="NCBI Taxonomy" id="2697657"/>
    <lineage>
        <taxon>Bacteria</taxon>
        <taxon>Bacillati</taxon>
        <taxon>Actinomycetota</taxon>
        <taxon>Actinomycetes</taxon>
        <taxon>Micromonosporales</taxon>
        <taxon>Micromonosporaceae</taxon>
        <taxon>Micromonospora</taxon>
    </lineage>
</organism>
<dbReference type="EMBL" id="JBIRPU010000024">
    <property type="protein sequence ID" value="MFI0796152.1"/>
    <property type="molecule type" value="Genomic_DNA"/>
</dbReference>
<protein>
    <submittedName>
        <fullName evidence="4">GNAT family N-acetyltransferase</fullName>
        <ecNumber evidence="4">2.3.-.-</ecNumber>
    </submittedName>
</protein>
<dbReference type="Proteomes" id="UP001611075">
    <property type="component" value="Unassembled WGS sequence"/>
</dbReference>
<comment type="caution">
    <text evidence="4">The sequence shown here is derived from an EMBL/GenBank/DDBJ whole genome shotgun (WGS) entry which is preliminary data.</text>
</comment>
<dbReference type="SUPFAM" id="SSF55729">
    <property type="entry name" value="Acyl-CoA N-acyltransferases (Nat)"/>
    <property type="match status" value="1"/>
</dbReference>
<dbReference type="EC" id="2.3.-.-" evidence="4"/>
<accession>A0ABW7STY5</accession>
<proteinExistence type="predicted"/>
<evidence type="ECO:0000313" key="5">
    <source>
        <dbReference type="Proteomes" id="UP001611075"/>
    </source>
</evidence>
<sequence>MALQITVTASPERVDAAAQIWAETTAARDGDEDVAPLELARPLIRAVLDSSPRSVLLVADDGGLTIGFAAVEPCGPGSEEQVIAEVRYVGVSPRVWGEGVGRRLMAAVPDVLAEAGYEQAVLMVYTDNTRAVRLYEGLGWRVQGVPAPHPRSGKLEQLYVLDVVR</sequence>
<gene>
    <name evidence="4" type="ORF">ACH4OY_26230</name>
</gene>
<reference evidence="4 5" key="1">
    <citation type="submission" date="2024-10" db="EMBL/GenBank/DDBJ databases">
        <title>The Natural Products Discovery Center: Release of the First 8490 Sequenced Strains for Exploring Actinobacteria Biosynthetic Diversity.</title>
        <authorList>
            <person name="Kalkreuter E."/>
            <person name="Kautsar S.A."/>
            <person name="Yang D."/>
            <person name="Bader C.D."/>
            <person name="Teijaro C.N."/>
            <person name="Fluegel L."/>
            <person name="Davis C.M."/>
            <person name="Simpson J.R."/>
            <person name="Lauterbach L."/>
            <person name="Steele A.D."/>
            <person name="Gui C."/>
            <person name="Meng S."/>
            <person name="Li G."/>
            <person name="Viehrig K."/>
            <person name="Ye F."/>
            <person name="Su P."/>
            <person name="Kiefer A.F."/>
            <person name="Nichols A."/>
            <person name="Cepeda A.J."/>
            <person name="Yan W."/>
            <person name="Fan B."/>
            <person name="Jiang Y."/>
            <person name="Adhikari A."/>
            <person name="Zheng C.-J."/>
            <person name="Schuster L."/>
            <person name="Cowan T.M."/>
            <person name="Smanski M.J."/>
            <person name="Chevrette M.G."/>
            <person name="De Carvalho L.P.S."/>
            <person name="Shen B."/>
        </authorList>
    </citation>
    <scope>NUCLEOTIDE SEQUENCE [LARGE SCALE GENOMIC DNA]</scope>
    <source>
        <strain evidence="4 5">NPDC021253</strain>
    </source>
</reference>
<keyword evidence="1 4" id="KW-0808">Transferase</keyword>
<dbReference type="Pfam" id="PF00583">
    <property type="entry name" value="Acetyltransf_1"/>
    <property type="match status" value="1"/>
</dbReference>
<dbReference type="PROSITE" id="PS51186">
    <property type="entry name" value="GNAT"/>
    <property type="match status" value="1"/>
</dbReference>
<name>A0ABW7STY5_9ACTN</name>
<evidence type="ECO:0000259" key="3">
    <source>
        <dbReference type="PROSITE" id="PS51186"/>
    </source>
</evidence>
<evidence type="ECO:0000256" key="1">
    <source>
        <dbReference type="ARBA" id="ARBA00022679"/>
    </source>
</evidence>
<dbReference type="InterPro" id="IPR050832">
    <property type="entry name" value="Bact_Acetyltransf"/>
</dbReference>
<dbReference type="GO" id="GO:0016746">
    <property type="term" value="F:acyltransferase activity"/>
    <property type="evidence" value="ECO:0007669"/>
    <property type="project" value="UniProtKB-KW"/>
</dbReference>
<dbReference type="PANTHER" id="PTHR43877:SF2">
    <property type="entry name" value="AMINOALKYLPHOSPHONATE N-ACETYLTRANSFERASE-RELATED"/>
    <property type="match status" value="1"/>
</dbReference>
<dbReference type="CDD" id="cd04301">
    <property type="entry name" value="NAT_SF"/>
    <property type="match status" value="1"/>
</dbReference>
<dbReference type="PANTHER" id="PTHR43877">
    <property type="entry name" value="AMINOALKYLPHOSPHONATE N-ACETYLTRANSFERASE-RELATED-RELATED"/>
    <property type="match status" value="1"/>
</dbReference>
<evidence type="ECO:0000313" key="4">
    <source>
        <dbReference type="EMBL" id="MFI0796152.1"/>
    </source>
</evidence>
<keyword evidence="2 4" id="KW-0012">Acyltransferase</keyword>
<feature type="domain" description="N-acetyltransferase" evidence="3">
    <location>
        <begin position="4"/>
        <end position="164"/>
    </location>
</feature>
<dbReference type="InterPro" id="IPR016181">
    <property type="entry name" value="Acyl_CoA_acyltransferase"/>
</dbReference>